<dbReference type="RefSeq" id="WP_023386660.1">
    <property type="nucleotide sequence ID" value="NZ_AXUN02000239.1"/>
</dbReference>
<organism evidence="1 2">
    <name type="scientific">Youngiibacter fragilis 232.1</name>
    <dbReference type="NCBI Taxonomy" id="994573"/>
    <lineage>
        <taxon>Bacteria</taxon>
        <taxon>Bacillati</taxon>
        <taxon>Bacillota</taxon>
        <taxon>Clostridia</taxon>
        <taxon>Eubacteriales</taxon>
        <taxon>Clostridiaceae</taxon>
        <taxon>Youngiibacter</taxon>
    </lineage>
</organism>
<dbReference type="OrthoDB" id="362883at2"/>
<dbReference type="SUPFAM" id="SSF143011">
    <property type="entry name" value="RelE-like"/>
    <property type="match status" value="1"/>
</dbReference>
<evidence type="ECO:0000313" key="2">
    <source>
        <dbReference type="Proteomes" id="UP000017747"/>
    </source>
</evidence>
<keyword evidence="2" id="KW-1185">Reference proteome</keyword>
<evidence type="ECO:0000313" key="1">
    <source>
        <dbReference type="EMBL" id="ETA78932.1"/>
    </source>
</evidence>
<dbReference type="STRING" id="994573.T472_0219735"/>
<dbReference type="eggNOG" id="COG2026">
    <property type="taxonomic scope" value="Bacteria"/>
</dbReference>
<gene>
    <name evidence="1" type="ORF">T472_0219735</name>
</gene>
<dbReference type="InterPro" id="IPR035093">
    <property type="entry name" value="RelE/ParE_toxin_dom_sf"/>
</dbReference>
<dbReference type="Gene3D" id="3.30.2310.20">
    <property type="entry name" value="RelE-like"/>
    <property type="match status" value="1"/>
</dbReference>
<dbReference type="EMBL" id="AXUN02000239">
    <property type="protein sequence ID" value="ETA78932.1"/>
    <property type="molecule type" value="Genomic_DNA"/>
</dbReference>
<dbReference type="Proteomes" id="UP000017747">
    <property type="component" value="Unassembled WGS sequence"/>
</dbReference>
<dbReference type="AlphaFoldDB" id="V7I1N0"/>
<proteinExistence type="predicted"/>
<reference evidence="1 2" key="1">
    <citation type="journal article" date="2014" name="Genome Announc.">
        <title>Genome Sequence of Youngiibacter fragilis, the Type Strain of the Genus Youngiibacter.</title>
        <authorList>
            <person name="Wawrik C.B."/>
            <person name="Callaghan A.V."/>
            <person name="Stamps B.W."/>
            <person name="Wawrik B."/>
        </authorList>
    </citation>
    <scope>NUCLEOTIDE SEQUENCE [LARGE SCALE GENOMIC DNA]</scope>
    <source>
        <strain evidence="1 2">232.1</strain>
    </source>
</reference>
<sequence length="84" mass="9502">MRWQIKFYEEAVRDMESLDGSTKKEVIKGTIKVSQNPLPNTEGGYGKPLGNHSGVNLTGFLKIKFKQSGLRVVYFLERKGEIVN</sequence>
<comment type="caution">
    <text evidence="1">The sequence shown here is derived from an EMBL/GenBank/DDBJ whole genome shotgun (WGS) entry which is preliminary data.</text>
</comment>
<accession>V7I1N0</accession>
<protein>
    <submittedName>
        <fullName evidence="1">Toxin RelE</fullName>
    </submittedName>
</protein>
<name>V7I1N0_9CLOT</name>